<dbReference type="UniPathway" id="UPA00051">
    <property type="reaction ID" value="UER00465"/>
</dbReference>
<evidence type="ECO:0000313" key="15">
    <source>
        <dbReference type="EMBL" id="QCN94092.1"/>
    </source>
</evidence>
<dbReference type="Gene3D" id="3.30.360.10">
    <property type="entry name" value="Dihydrodipicolinate Reductase, domain 2"/>
    <property type="match status" value="1"/>
</dbReference>
<feature type="binding site" evidence="12">
    <location>
        <begin position="15"/>
        <end position="22"/>
    </location>
    <ligand>
        <name>NADP(+)</name>
        <dbReference type="ChEBI" id="CHEBI:58349"/>
    </ligand>
</feature>
<dbReference type="EMBL" id="CP032321">
    <property type="protein sequence ID" value="QCN94092.1"/>
    <property type="molecule type" value="Genomic_DNA"/>
</dbReference>
<dbReference type="Gene3D" id="3.30.70.260">
    <property type="match status" value="1"/>
</dbReference>
<evidence type="ECO:0000259" key="14">
    <source>
        <dbReference type="PROSITE" id="PS51671"/>
    </source>
</evidence>
<dbReference type="Proteomes" id="UP000298595">
    <property type="component" value="Chromosome"/>
</dbReference>
<evidence type="ECO:0000256" key="7">
    <source>
        <dbReference type="ARBA" id="ARBA00022697"/>
    </source>
</evidence>
<evidence type="ECO:0000256" key="1">
    <source>
        <dbReference type="ARBA" id="ARBA00005056"/>
    </source>
</evidence>
<dbReference type="PIRSF" id="PIRSF000098">
    <property type="entry name" value="Homoser_dehydrog"/>
    <property type="match status" value="1"/>
</dbReference>
<sequence length="435" mass="45858">MSDSHKTGPLKIAVAGLGTVGAGVLKLLERQADLIEQRCGRRIEVVAVSARSRGKDRGVDLSTAEWYDDPVALAAHPGVDVVVELIGGSEGPAKETVELALERGRHVVTANKALLAHHGTALAAKAEAAGLAIGFEAAVAGGIPIIKGLREGLAGNRVSEVHGILNGTCNYILTEMRTTGRDFADVLADAQKLGYAEADPSFDIDGVDAAHKLAILTSVAFGTPVDFKSVHVEGIRHVSAVDFDYADALGYRIKLLGIARRTDHGIEQRVHPCMVPKAAPIAAVDGVFNAVIAQGDFVDRVLFVGRGAGEGPTASAVVSDLIDIARGRSTPTFGVPAAQLSEAQPSPMEARRGSYYVRLMVVDRPGVIADVAAAMRDQNVSMEQFLQRGRAPGEAVPVVLTTHDTDEAAMQRALATIAAKESVVEPPRMIRIEQF</sequence>
<feature type="active site" description="Proton donor" evidence="11">
    <location>
        <position position="212"/>
    </location>
</feature>
<evidence type="ECO:0000256" key="9">
    <source>
        <dbReference type="ARBA" id="ARBA00023002"/>
    </source>
</evidence>
<dbReference type="UniPathway" id="UPA00050">
    <property type="reaction ID" value="UER00063"/>
</dbReference>
<keyword evidence="6" id="KW-0028">Amino-acid biosynthesis</keyword>
<dbReference type="InterPro" id="IPR019811">
    <property type="entry name" value="HDH_CS"/>
</dbReference>
<dbReference type="PROSITE" id="PS51671">
    <property type="entry name" value="ACT"/>
    <property type="match status" value="1"/>
</dbReference>
<evidence type="ECO:0000256" key="3">
    <source>
        <dbReference type="ARBA" id="ARBA00006753"/>
    </source>
</evidence>
<reference evidence="15 16" key="1">
    <citation type="submission" date="2018-09" db="EMBL/GenBank/DDBJ databases">
        <title>Whole genome based analysis of evolution and adaptive divergence in Indian and Brazilian strains of Azospirillum brasilense.</title>
        <authorList>
            <person name="Singh C."/>
            <person name="Tripathi A.K."/>
        </authorList>
    </citation>
    <scope>NUCLEOTIDE SEQUENCE [LARGE SCALE GENOMIC DNA]</scope>
    <source>
        <strain evidence="15 16">MTCC4035</strain>
    </source>
</reference>
<dbReference type="KEGG" id="aare:D3093_01750"/>
<feature type="domain" description="ACT" evidence="14">
    <location>
        <begin position="356"/>
        <end position="431"/>
    </location>
</feature>
<dbReference type="Pfam" id="PF01842">
    <property type="entry name" value="ACT"/>
    <property type="match status" value="1"/>
</dbReference>
<proteinExistence type="inferred from homology"/>
<dbReference type="RefSeq" id="WP_137114408.1">
    <property type="nucleotide sequence ID" value="NZ_CP032321.1"/>
</dbReference>
<feature type="binding site" evidence="12">
    <location>
        <position position="197"/>
    </location>
    <ligand>
        <name>L-homoserine</name>
        <dbReference type="ChEBI" id="CHEBI:57476"/>
    </ligand>
</feature>
<protein>
    <recommendedName>
        <fullName evidence="5">Homoserine dehydrogenase</fullName>
        <ecNumber evidence="4">1.1.1.3</ecNumber>
    </recommendedName>
</protein>
<dbReference type="GO" id="GO:0009088">
    <property type="term" value="P:threonine biosynthetic process"/>
    <property type="evidence" value="ECO:0007669"/>
    <property type="project" value="UniProtKB-UniPathway"/>
</dbReference>
<evidence type="ECO:0000256" key="12">
    <source>
        <dbReference type="PIRSR" id="PIRSR000098-2"/>
    </source>
</evidence>
<comment type="pathway">
    <text evidence="2">Amino-acid biosynthesis; L-methionine biosynthesis via de novo pathway; L-homoserine from L-aspartate: step 3/3.</text>
</comment>
<dbReference type="PANTHER" id="PTHR43331:SF1">
    <property type="entry name" value="HOMOSERINE DEHYDROGENASE"/>
    <property type="match status" value="1"/>
</dbReference>
<name>A0A4D8P5D2_9PROT</name>
<feature type="binding site" evidence="12">
    <location>
        <position position="112"/>
    </location>
    <ligand>
        <name>NADPH</name>
        <dbReference type="ChEBI" id="CHEBI:57783"/>
    </ligand>
</feature>
<dbReference type="InterPro" id="IPR001342">
    <property type="entry name" value="HDH_cat"/>
</dbReference>
<comment type="pathway">
    <text evidence="1">Amino-acid biosynthesis; L-threonine biosynthesis; L-threonine from L-aspartate: step 3/5.</text>
</comment>
<dbReference type="SUPFAM" id="SSF55347">
    <property type="entry name" value="Glyceraldehyde-3-phosphate dehydrogenase-like, C-terminal domain"/>
    <property type="match status" value="1"/>
</dbReference>
<dbReference type="GO" id="GO:0009086">
    <property type="term" value="P:methionine biosynthetic process"/>
    <property type="evidence" value="ECO:0007669"/>
    <property type="project" value="UniProtKB-KW"/>
</dbReference>
<dbReference type="GO" id="GO:0050661">
    <property type="term" value="F:NADP binding"/>
    <property type="evidence" value="ECO:0007669"/>
    <property type="project" value="InterPro"/>
</dbReference>
<dbReference type="InterPro" id="IPR005106">
    <property type="entry name" value="Asp/hSer_DH_NAD-bd"/>
</dbReference>
<dbReference type="CDD" id="cd04881">
    <property type="entry name" value="ACT_HSDH-Hom"/>
    <property type="match status" value="1"/>
</dbReference>
<evidence type="ECO:0000256" key="2">
    <source>
        <dbReference type="ARBA" id="ARBA00005062"/>
    </source>
</evidence>
<evidence type="ECO:0000256" key="6">
    <source>
        <dbReference type="ARBA" id="ARBA00022605"/>
    </source>
</evidence>
<dbReference type="EC" id="1.1.1.3" evidence="4"/>
<gene>
    <name evidence="15" type="ORF">D3093_01750</name>
</gene>
<evidence type="ECO:0000256" key="5">
    <source>
        <dbReference type="ARBA" id="ARBA00013376"/>
    </source>
</evidence>
<dbReference type="PANTHER" id="PTHR43331">
    <property type="entry name" value="HOMOSERINE DEHYDROGENASE"/>
    <property type="match status" value="1"/>
</dbReference>
<evidence type="ECO:0000313" key="16">
    <source>
        <dbReference type="Proteomes" id="UP000298595"/>
    </source>
</evidence>
<dbReference type="GO" id="GO:0004412">
    <property type="term" value="F:homoserine dehydrogenase activity"/>
    <property type="evidence" value="ECO:0007669"/>
    <property type="project" value="UniProtKB-EC"/>
</dbReference>
<dbReference type="AlphaFoldDB" id="A0A4D8P5D2"/>
<dbReference type="SUPFAM" id="SSF51735">
    <property type="entry name" value="NAD(P)-binding Rossmann-fold domains"/>
    <property type="match status" value="1"/>
</dbReference>
<dbReference type="InterPro" id="IPR036291">
    <property type="entry name" value="NAD(P)-bd_dom_sf"/>
</dbReference>
<comment type="similarity">
    <text evidence="3 13">Belongs to the homoserine dehydrogenase family.</text>
</comment>
<dbReference type="Pfam" id="PF00742">
    <property type="entry name" value="Homoserine_dh"/>
    <property type="match status" value="1"/>
</dbReference>
<keyword evidence="10" id="KW-0486">Methionine biosynthesis</keyword>
<dbReference type="SUPFAM" id="SSF55021">
    <property type="entry name" value="ACT-like"/>
    <property type="match status" value="1"/>
</dbReference>
<evidence type="ECO:0000256" key="10">
    <source>
        <dbReference type="ARBA" id="ARBA00023167"/>
    </source>
</evidence>
<accession>A0A4D8P5D2</accession>
<evidence type="ECO:0000256" key="11">
    <source>
        <dbReference type="PIRSR" id="PIRSR000098-1"/>
    </source>
</evidence>
<organism evidence="15 16">
    <name type="scientific">Azospirillum argentinense</name>
    <dbReference type="NCBI Taxonomy" id="2970906"/>
    <lineage>
        <taxon>Bacteria</taxon>
        <taxon>Pseudomonadati</taxon>
        <taxon>Pseudomonadota</taxon>
        <taxon>Alphaproteobacteria</taxon>
        <taxon>Rhodospirillales</taxon>
        <taxon>Azospirillaceae</taxon>
        <taxon>Azospirillum</taxon>
    </lineage>
</organism>
<dbReference type="InterPro" id="IPR002912">
    <property type="entry name" value="ACT_dom"/>
</dbReference>
<dbReference type="InterPro" id="IPR016204">
    <property type="entry name" value="HDH"/>
</dbReference>
<keyword evidence="8 12" id="KW-0521">NADP</keyword>
<evidence type="ECO:0000256" key="8">
    <source>
        <dbReference type="ARBA" id="ARBA00022857"/>
    </source>
</evidence>
<dbReference type="InterPro" id="IPR045865">
    <property type="entry name" value="ACT-like_dom_sf"/>
</dbReference>
<dbReference type="NCBIfam" id="NF004976">
    <property type="entry name" value="PRK06349.1"/>
    <property type="match status" value="1"/>
</dbReference>
<dbReference type="PROSITE" id="PS01042">
    <property type="entry name" value="HOMOSER_DHGENASE"/>
    <property type="match status" value="1"/>
</dbReference>
<dbReference type="Pfam" id="PF03447">
    <property type="entry name" value="NAD_binding_3"/>
    <property type="match status" value="1"/>
</dbReference>
<evidence type="ECO:0000256" key="4">
    <source>
        <dbReference type="ARBA" id="ARBA00013213"/>
    </source>
</evidence>
<dbReference type="Gene3D" id="3.40.50.720">
    <property type="entry name" value="NAD(P)-binding Rossmann-like Domain"/>
    <property type="match status" value="1"/>
</dbReference>
<keyword evidence="7" id="KW-0791">Threonine biosynthesis</keyword>
<evidence type="ECO:0000256" key="13">
    <source>
        <dbReference type="RuleBase" id="RU004171"/>
    </source>
</evidence>
<keyword evidence="9" id="KW-0560">Oxidoreductase</keyword>
<dbReference type="FunFam" id="3.30.360.10:FF:000005">
    <property type="entry name" value="Homoserine dehydrogenase"/>
    <property type="match status" value="1"/>
</dbReference>